<organism evidence="11 12">
    <name type="scientific">Pleuronectes platessa</name>
    <name type="common">European plaice</name>
    <dbReference type="NCBI Taxonomy" id="8262"/>
    <lineage>
        <taxon>Eukaryota</taxon>
        <taxon>Metazoa</taxon>
        <taxon>Chordata</taxon>
        <taxon>Craniata</taxon>
        <taxon>Vertebrata</taxon>
        <taxon>Euteleostomi</taxon>
        <taxon>Actinopterygii</taxon>
        <taxon>Neopterygii</taxon>
        <taxon>Teleostei</taxon>
        <taxon>Neoteleostei</taxon>
        <taxon>Acanthomorphata</taxon>
        <taxon>Carangaria</taxon>
        <taxon>Pleuronectiformes</taxon>
        <taxon>Pleuronectoidei</taxon>
        <taxon>Pleuronectidae</taxon>
        <taxon>Pleuronectes</taxon>
    </lineage>
</organism>
<comment type="similarity">
    <text evidence="6">Belongs to the ARTD/PARP family.</text>
</comment>
<dbReference type="EC" id="2.4.2.-" evidence="7"/>
<gene>
    <name evidence="11" type="ORF">PLEPLA_LOCUS39112</name>
</gene>
<dbReference type="GO" id="GO:0005634">
    <property type="term" value="C:nucleus"/>
    <property type="evidence" value="ECO:0007669"/>
    <property type="project" value="UniProtKB-SubCell"/>
</dbReference>
<evidence type="ECO:0000313" key="12">
    <source>
        <dbReference type="Proteomes" id="UP001153269"/>
    </source>
</evidence>
<dbReference type="PANTHER" id="PTHR14453">
    <property type="entry name" value="PARP/ZINC FINGER CCCH TYPE DOMAIN CONTAINING PROTEIN"/>
    <property type="match status" value="1"/>
</dbReference>
<accession>A0A9N7VLI8</accession>
<feature type="domain" description="Macro" evidence="10">
    <location>
        <begin position="294"/>
        <end position="473"/>
    </location>
</feature>
<evidence type="ECO:0000256" key="1">
    <source>
        <dbReference type="ARBA" id="ARBA00004123"/>
    </source>
</evidence>
<dbReference type="InterPro" id="IPR052056">
    <property type="entry name" value="Mono-ARTD/PARP"/>
</dbReference>
<dbReference type="GO" id="GO:0070212">
    <property type="term" value="P:protein poly-ADP-ribosylation"/>
    <property type="evidence" value="ECO:0007669"/>
    <property type="project" value="TreeGrafter"/>
</dbReference>
<dbReference type="Pfam" id="PF23222">
    <property type="entry name" value="RRM_PARP14_1"/>
    <property type="match status" value="1"/>
</dbReference>
<reference evidence="11" key="1">
    <citation type="submission" date="2020-03" db="EMBL/GenBank/DDBJ databases">
        <authorList>
            <person name="Weist P."/>
        </authorList>
    </citation>
    <scope>NUCLEOTIDE SEQUENCE</scope>
</reference>
<evidence type="ECO:0000256" key="6">
    <source>
        <dbReference type="ARBA" id="ARBA00024347"/>
    </source>
</evidence>
<dbReference type="CDD" id="cd01439">
    <property type="entry name" value="TCCD_inducible_PARP_like"/>
    <property type="match status" value="1"/>
</dbReference>
<dbReference type="Pfam" id="PF01661">
    <property type="entry name" value="Macro"/>
    <property type="match status" value="1"/>
</dbReference>
<dbReference type="InterPro" id="IPR057051">
    <property type="entry name" value="PARP14_RPM_1"/>
</dbReference>
<dbReference type="SMART" id="SM00506">
    <property type="entry name" value="A1pp"/>
    <property type="match status" value="1"/>
</dbReference>
<dbReference type="FunFam" id="3.90.228.10:FF:000008">
    <property type="entry name" value="Poly [ADP-ribose] polymerase"/>
    <property type="match status" value="1"/>
</dbReference>
<protein>
    <recommendedName>
        <fullName evidence="7">Poly [ADP-ribose] polymerase</fullName>
        <shortName evidence="7">PARP</shortName>
        <ecNumber evidence="7">2.4.2.-</ecNumber>
    </recommendedName>
</protein>
<dbReference type="InterPro" id="IPR012317">
    <property type="entry name" value="Poly(ADP-ribose)pol_cat_dom"/>
</dbReference>
<dbReference type="GO" id="GO:0003950">
    <property type="term" value="F:NAD+ poly-ADP-ribosyltransferase activity"/>
    <property type="evidence" value="ECO:0007669"/>
    <property type="project" value="UniProtKB-UniRule"/>
</dbReference>
<keyword evidence="5" id="KW-0539">Nucleus</keyword>
<evidence type="ECO:0000259" key="9">
    <source>
        <dbReference type="PROSITE" id="PS51059"/>
    </source>
</evidence>
<evidence type="ECO:0000256" key="2">
    <source>
        <dbReference type="ARBA" id="ARBA00022676"/>
    </source>
</evidence>
<dbReference type="Gene3D" id="3.40.220.10">
    <property type="entry name" value="Leucine Aminopeptidase, subunit E, domain 1"/>
    <property type="match status" value="1"/>
</dbReference>
<comment type="caution">
    <text evidence="11">The sequence shown here is derived from an EMBL/GenBank/DDBJ whole genome shotgun (WGS) entry which is preliminary data.</text>
</comment>
<name>A0A9N7VLI8_PLEPL</name>
<dbReference type="Pfam" id="PF00644">
    <property type="entry name" value="PARP"/>
    <property type="match status" value="1"/>
</dbReference>
<comment type="subcellular location">
    <subcellularLocation>
        <location evidence="1">Nucleus</location>
    </subcellularLocation>
</comment>
<dbReference type="PROSITE" id="PS51059">
    <property type="entry name" value="PARP_CATALYTIC"/>
    <property type="match status" value="1"/>
</dbReference>
<dbReference type="Gene3D" id="3.30.70.330">
    <property type="match status" value="1"/>
</dbReference>
<evidence type="ECO:0000256" key="5">
    <source>
        <dbReference type="ARBA" id="ARBA00023242"/>
    </source>
</evidence>
<evidence type="ECO:0000256" key="4">
    <source>
        <dbReference type="ARBA" id="ARBA00023027"/>
    </source>
</evidence>
<dbReference type="AlphaFoldDB" id="A0A9N7VLI8"/>
<proteinExistence type="inferred from homology"/>
<evidence type="ECO:0000259" key="8">
    <source>
        <dbReference type="PROSITE" id="PS50918"/>
    </source>
</evidence>
<keyword evidence="4 7" id="KW-0520">NAD</keyword>
<dbReference type="InterPro" id="IPR004170">
    <property type="entry name" value="WWE_dom"/>
</dbReference>
<keyword evidence="2 7" id="KW-0328">Glycosyltransferase</keyword>
<dbReference type="InterPro" id="IPR037197">
    <property type="entry name" value="WWE_dom_sf"/>
</dbReference>
<dbReference type="EMBL" id="CADEAL010004088">
    <property type="protein sequence ID" value="CAB1451418.1"/>
    <property type="molecule type" value="Genomic_DNA"/>
</dbReference>
<keyword evidence="12" id="KW-1185">Reference proteome</keyword>
<dbReference type="InterPro" id="IPR002589">
    <property type="entry name" value="Macro_dom"/>
</dbReference>
<feature type="domain" description="PARP catalytic" evidence="9">
    <location>
        <begin position="661"/>
        <end position="880"/>
    </location>
</feature>
<dbReference type="PROSITE" id="PS50918">
    <property type="entry name" value="WWE"/>
    <property type="match status" value="1"/>
</dbReference>
<sequence length="894" mass="99755">MDEYQYPLFFEAKGLTDTEMKTIRMYFQKRRLSGGGECSAVQAVRGDVYKICYKNKEDQERVLQKKLHVVSFPFGDRHLIMSQIYSSQKRNKPNFKNETHFQDILMNPDPKVDSNPVLSSLSSKAMVEAEEAVKRKLSVKTVNLQGATAAPPDLDQVNVNQLKKDLCDYQKNQAPTQDSLNLPIPELVDCLDEVLDLIGLKHTKVTLKTSTTPNPCVLLSGPRCHVDEVLIREHPGVNSDERSCLTPVENIAANQANLQIKFGTLEDQQVNVLVVPMLHKQLTSTEVGKNPVTNNDITLMVVPGVRLHVVFGDITHETTDAIVNSTNFEHLDYGVCKAILTAAGPAVKAKVKAAKVTRGSFFKTKGGSLPCKAILHVDGKTDAGLIESLVCDLILHCESSGYRSIAIPAICAGRGMDAGVVAQAILRGVKTAASSTPLRCVTDIRLILIDDIVFLLFKEEALKVFSTDVVDRVSLPHEQPNPQRSGNATPGLCGKNISDAKMKLKQLYQDQCLTHTFTAEEVGSLSEDDIMCLQQLVDKEGLKIQSVQGNMTVSGLKDGVNKVMQMIKESQLSNLKRKVIVTEEEALHSLVAWCIMGRSGNWERLPKTANHRLEHNNLAGGIMDEQGNQWTVDLQRMEATGQVTREIRKIKRLENLPDFTLPLYWDNMAAGENMKVVTLQESSPEYRSVEQPFRRTVPMGRIKIKRIQNVHLRRSYEAQKKSISDKNAQMRTKVEKVLYHGTTKDNCDAIKKTGFNRRLAGQNATQFGEGTYFAVNASYSAQPKYAKSAIDGSRRLIVAQVLTGIYTVGKSDMKVPPLRDRLLPHDRYDSLVDRMKNPSLHVVFHDNQAYPDYLITILGKQAETKRRLLRVVNLLPGANRIPKNKMLRQKTAAK</sequence>
<dbReference type="PROSITE" id="PS51154">
    <property type="entry name" value="MACRO"/>
    <property type="match status" value="1"/>
</dbReference>
<keyword evidence="3 7" id="KW-0808">Transferase</keyword>
<dbReference type="Gene3D" id="3.90.228.10">
    <property type="match status" value="1"/>
</dbReference>
<dbReference type="GO" id="GO:0003714">
    <property type="term" value="F:transcription corepressor activity"/>
    <property type="evidence" value="ECO:0007669"/>
    <property type="project" value="TreeGrafter"/>
</dbReference>
<dbReference type="SUPFAM" id="SSF56399">
    <property type="entry name" value="ADP-ribosylation"/>
    <property type="match status" value="1"/>
</dbReference>
<dbReference type="GO" id="GO:0005737">
    <property type="term" value="C:cytoplasm"/>
    <property type="evidence" value="ECO:0007669"/>
    <property type="project" value="TreeGrafter"/>
</dbReference>
<dbReference type="SUPFAM" id="SSF52949">
    <property type="entry name" value="Macro domain-like"/>
    <property type="match status" value="1"/>
</dbReference>
<evidence type="ECO:0000313" key="11">
    <source>
        <dbReference type="EMBL" id="CAB1451418.1"/>
    </source>
</evidence>
<dbReference type="GO" id="GO:0010629">
    <property type="term" value="P:negative regulation of gene expression"/>
    <property type="evidence" value="ECO:0007669"/>
    <property type="project" value="TreeGrafter"/>
</dbReference>
<dbReference type="SUPFAM" id="SSF117839">
    <property type="entry name" value="WWE domain"/>
    <property type="match status" value="1"/>
</dbReference>
<dbReference type="PANTHER" id="PTHR14453:SF107">
    <property type="entry name" value="POLY [ADP-RIBOSE] POLYMERASE"/>
    <property type="match status" value="1"/>
</dbReference>
<dbReference type="Proteomes" id="UP001153269">
    <property type="component" value="Unassembled WGS sequence"/>
</dbReference>
<dbReference type="InterPro" id="IPR012677">
    <property type="entry name" value="Nucleotide-bd_a/b_plait_sf"/>
</dbReference>
<evidence type="ECO:0000256" key="3">
    <source>
        <dbReference type="ARBA" id="ARBA00022679"/>
    </source>
</evidence>
<feature type="domain" description="WWE" evidence="8">
    <location>
        <begin position="579"/>
        <end position="652"/>
    </location>
</feature>
<dbReference type="GO" id="GO:1990404">
    <property type="term" value="F:NAD+-protein mono-ADP-ribosyltransferase activity"/>
    <property type="evidence" value="ECO:0007669"/>
    <property type="project" value="TreeGrafter"/>
</dbReference>
<evidence type="ECO:0000256" key="7">
    <source>
        <dbReference type="RuleBase" id="RU362114"/>
    </source>
</evidence>
<evidence type="ECO:0000259" key="10">
    <source>
        <dbReference type="PROSITE" id="PS51154"/>
    </source>
</evidence>
<dbReference type="InterPro" id="IPR043472">
    <property type="entry name" value="Macro_dom-like"/>
</dbReference>